<comment type="similarity">
    <text evidence="4 5">Belongs to the universal ribosomal protein uS15 family.</text>
</comment>
<evidence type="ECO:0000256" key="1">
    <source>
        <dbReference type="ARBA" id="ARBA00022980"/>
    </source>
</evidence>
<dbReference type="HAMAP" id="MF_01343_B">
    <property type="entry name" value="Ribosomal_uS15_B"/>
    <property type="match status" value="1"/>
</dbReference>
<dbReference type="GO" id="GO:0006412">
    <property type="term" value="P:translation"/>
    <property type="evidence" value="ECO:0007669"/>
    <property type="project" value="UniProtKB-UniRule"/>
</dbReference>
<evidence type="ECO:0000256" key="6">
    <source>
        <dbReference type="RuleBase" id="RU004524"/>
    </source>
</evidence>
<dbReference type="Proteomes" id="UP000701698">
    <property type="component" value="Unassembled WGS sequence"/>
</dbReference>
<evidence type="ECO:0000256" key="4">
    <source>
        <dbReference type="HAMAP-Rule" id="MF_01343"/>
    </source>
</evidence>
<keyword evidence="1 4" id="KW-0689">Ribosomal protein</keyword>
<dbReference type="InterPro" id="IPR000589">
    <property type="entry name" value="Ribosomal_uS15"/>
</dbReference>
<dbReference type="Gene3D" id="6.10.250.3130">
    <property type="match status" value="1"/>
</dbReference>
<feature type="compositionally biased region" description="Basic and acidic residues" evidence="7">
    <location>
        <begin position="7"/>
        <end position="23"/>
    </location>
</feature>
<dbReference type="EMBL" id="JAGQKX010000024">
    <property type="protein sequence ID" value="MCA9390041.1"/>
    <property type="molecule type" value="Genomic_DNA"/>
</dbReference>
<keyword evidence="4 6" id="KW-0699">rRNA-binding</keyword>
<dbReference type="SMART" id="SM01387">
    <property type="entry name" value="Ribosomal_S15"/>
    <property type="match status" value="1"/>
</dbReference>
<evidence type="ECO:0000256" key="3">
    <source>
        <dbReference type="ARBA" id="ARBA00064542"/>
    </source>
</evidence>
<dbReference type="PANTHER" id="PTHR23321:SF26">
    <property type="entry name" value="SMALL RIBOSOMAL SUBUNIT PROTEIN US15M"/>
    <property type="match status" value="1"/>
</dbReference>
<dbReference type="NCBIfam" id="TIGR00952">
    <property type="entry name" value="S15_bact"/>
    <property type="match status" value="1"/>
</dbReference>
<reference evidence="8" key="2">
    <citation type="journal article" date="2021" name="Microbiome">
        <title>Successional dynamics and alternative stable states in a saline activated sludge microbial community over 9 years.</title>
        <authorList>
            <person name="Wang Y."/>
            <person name="Ye J."/>
            <person name="Ju F."/>
            <person name="Liu L."/>
            <person name="Boyd J.A."/>
            <person name="Deng Y."/>
            <person name="Parks D.H."/>
            <person name="Jiang X."/>
            <person name="Yin X."/>
            <person name="Woodcroft B.J."/>
            <person name="Tyson G.W."/>
            <person name="Hugenholtz P."/>
            <person name="Polz M.F."/>
            <person name="Zhang T."/>
        </authorList>
    </citation>
    <scope>NUCLEOTIDE SEQUENCE</scope>
    <source>
        <strain evidence="8">HKST-UBA01</strain>
    </source>
</reference>
<dbReference type="GO" id="GO:0019843">
    <property type="term" value="F:rRNA binding"/>
    <property type="evidence" value="ECO:0007669"/>
    <property type="project" value="UniProtKB-UniRule"/>
</dbReference>
<dbReference type="SUPFAM" id="SSF47060">
    <property type="entry name" value="S15/NS1 RNA-binding domain"/>
    <property type="match status" value="1"/>
</dbReference>
<keyword evidence="4 6" id="KW-0694">RNA-binding</keyword>
<name>A0A955RP34_UNCKA</name>
<dbReference type="GO" id="GO:0003735">
    <property type="term" value="F:structural constituent of ribosome"/>
    <property type="evidence" value="ECO:0007669"/>
    <property type="project" value="InterPro"/>
</dbReference>
<comment type="function">
    <text evidence="4">Forms an intersubunit bridge (bridge B4) with the 23S rRNA of the 50S subunit in the ribosome.</text>
</comment>
<dbReference type="PANTHER" id="PTHR23321">
    <property type="entry name" value="RIBOSOMAL PROTEIN S15, BACTERIAL AND ORGANELLAR"/>
    <property type="match status" value="1"/>
</dbReference>
<evidence type="ECO:0000313" key="8">
    <source>
        <dbReference type="EMBL" id="MCA9390041.1"/>
    </source>
</evidence>
<feature type="region of interest" description="Disordered" evidence="7">
    <location>
        <begin position="1"/>
        <end position="24"/>
    </location>
</feature>
<dbReference type="InterPro" id="IPR005290">
    <property type="entry name" value="Ribosomal_uS15_bac-type"/>
</dbReference>
<dbReference type="Pfam" id="PF00312">
    <property type="entry name" value="Ribosomal_S15"/>
    <property type="match status" value="1"/>
</dbReference>
<protein>
    <recommendedName>
        <fullName evidence="4">Small ribosomal subunit protein uS15</fullName>
    </recommendedName>
</protein>
<dbReference type="FunFam" id="1.10.287.10:FF:000002">
    <property type="entry name" value="30S ribosomal protein S15"/>
    <property type="match status" value="1"/>
</dbReference>
<gene>
    <name evidence="4 8" type="primary">rpsO</name>
    <name evidence="8" type="ORF">KC571_01445</name>
</gene>
<comment type="caution">
    <text evidence="8">The sequence shown here is derived from an EMBL/GenBank/DDBJ whole genome shotgun (WGS) entry which is preliminary data.</text>
</comment>
<dbReference type="InterPro" id="IPR009068">
    <property type="entry name" value="uS15_NS1_RNA-bd_sf"/>
</dbReference>
<sequence length="88" mass="10446">MSLNTDYKNKIISDHRTHEKDTGSPEVQIALLTERINKLQSHLQEHRHDEHSRRGLLKMVGKRRRLLRYLAQKDESRYAEVTEKIGLK</sequence>
<organism evidence="8 9">
    <name type="scientific">candidate division WWE3 bacterium</name>
    <dbReference type="NCBI Taxonomy" id="2053526"/>
    <lineage>
        <taxon>Bacteria</taxon>
        <taxon>Katanobacteria</taxon>
    </lineage>
</organism>
<comment type="function">
    <text evidence="4 6">One of the primary rRNA binding proteins, it binds directly to 16S rRNA where it helps nucleate assembly of the platform of the 30S subunit by binding and bridging several RNA helices of the 16S rRNA.</text>
</comment>
<reference evidence="8" key="1">
    <citation type="submission" date="2020-04" db="EMBL/GenBank/DDBJ databases">
        <authorList>
            <person name="Zhang T."/>
        </authorList>
    </citation>
    <scope>NUCLEOTIDE SEQUENCE</scope>
    <source>
        <strain evidence="8">HKST-UBA01</strain>
    </source>
</reference>
<dbReference type="Gene3D" id="1.10.287.10">
    <property type="entry name" value="S15/NS1, RNA-binding"/>
    <property type="match status" value="1"/>
</dbReference>
<dbReference type="CDD" id="cd00353">
    <property type="entry name" value="Ribosomal_S15p_S13e"/>
    <property type="match status" value="1"/>
</dbReference>
<proteinExistence type="inferred from homology"/>
<dbReference type="AlphaFoldDB" id="A0A955RP34"/>
<evidence type="ECO:0000256" key="7">
    <source>
        <dbReference type="SAM" id="MobiDB-lite"/>
    </source>
</evidence>
<keyword evidence="2 4" id="KW-0687">Ribonucleoprotein</keyword>
<dbReference type="GO" id="GO:0022627">
    <property type="term" value="C:cytosolic small ribosomal subunit"/>
    <property type="evidence" value="ECO:0007669"/>
    <property type="project" value="TreeGrafter"/>
</dbReference>
<dbReference type="PROSITE" id="PS00362">
    <property type="entry name" value="RIBOSOMAL_S15"/>
    <property type="match status" value="1"/>
</dbReference>
<evidence type="ECO:0000313" key="9">
    <source>
        <dbReference type="Proteomes" id="UP000701698"/>
    </source>
</evidence>
<evidence type="ECO:0000256" key="2">
    <source>
        <dbReference type="ARBA" id="ARBA00023274"/>
    </source>
</evidence>
<accession>A0A955RP34</accession>
<comment type="subunit">
    <text evidence="3 4">Part of the 30S ribosomal subunit. Forms a bridge to the 50S subunit in the 70S ribosome, contacting the 23S rRNA.</text>
</comment>
<evidence type="ECO:0000256" key="5">
    <source>
        <dbReference type="RuleBase" id="RU003919"/>
    </source>
</evidence>